<dbReference type="EMBL" id="VSSQ01091457">
    <property type="protein sequence ID" value="MPN37010.1"/>
    <property type="molecule type" value="Genomic_DNA"/>
</dbReference>
<feature type="compositionally biased region" description="Basic and acidic residues" evidence="1">
    <location>
        <begin position="46"/>
        <end position="71"/>
    </location>
</feature>
<feature type="compositionally biased region" description="Basic and acidic residues" evidence="1">
    <location>
        <begin position="9"/>
        <end position="33"/>
    </location>
</feature>
<proteinExistence type="predicted"/>
<protein>
    <submittedName>
        <fullName evidence="2">Uncharacterized protein</fullName>
    </submittedName>
</protein>
<name>A0A645HE66_9ZZZZ</name>
<comment type="caution">
    <text evidence="2">The sequence shown here is derived from an EMBL/GenBank/DDBJ whole genome shotgun (WGS) entry which is preliminary data.</text>
</comment>
<organism evidence="2">
    <name type="scientific">bioreactor metagenome</name>
    <dbReference type="NCBI Taxonomy" id="1076179"/>
    <lineage>
        <taxon>unclassified sequences</taxon>
        <taxon>metagenomes</taxon>
        <taxon>ecological metagenomes</taxon>
    </lineage>
</organism>
<accession>A0A645HE66</accession>
<feature type="region of interest" description="Disordered" evidence="1">
    <location>
        <begin position="1"/>
        <end position="71"/>
    </location>
</feature>
<reference evidence="2" key="1">
    <citation type="submission" date="2019-08" db="EMBL/GenBank/DDBJ databases">
        <authorList>
            <person name="Kucharzyk K."/>
            <person name="Murdoch R.W."/>
            <person name="Higgins S."/>
            <person name="Loffler F."/>
        </authorList>
    </citation>
    <scope>NUCLEOTIDE SEQUENCE</scope>
</reference>
<evidence type="ECO:0000313" key="2">
    <source>
        <dbReference type="EMBL" id="MPN37010.1"/>
    </source>
</evidence>
<evidence type="ECO:0000256" key="1">
    <source>
        <dbReference type="SAM" id="MobiDB-lite"/>
    </source>
</evidence>
<dbReference type="AlphaFoldDB" id="A0A645HE66"/>
<sequence length="85" mass="9769">MSVTLRPGELARADHQEQRNGQIRKREDADHPAHGRRWRATLVPDARGHHIDEQPRDHQSRVAHGREDSDANHVCMRSADVVVRL</sequence>
<gene>
    <name evidence="2" type="ORF">SDC9_184522</name>
</gene>